<dbReference type="Proteomes" id="UP000321570">
    <property type="component" value="Unassembled WGS sequence"/>
</dbReference>
<evidence type="ECO:0000313" key="2">
    <source>
        <dbReference type="Proteomes" id="UP000321570"/>
    </source>
</evidence>
<dbReference type="AlphaFoldDB" id="A0A564YNQ2"/>
<proteinExistence type="predicted"/>
<sequence>MSRHCDVNSEPYNAYLTPNQIKNLKPKNVFYTTDLGIKCGRYYCAVCGECNLAVSNPSTRFIDYLTCTTLPDAAYHATEAHIINDYVQERFREERR</sequence>
<evidence type="ECO:0000313" key="1">
    <source>
        <dbReference type="EMBL" id="VUZ48810.1"/>
    </source>
</evidence>
<feature type="non-terminal residue" evidence="1">
    <location>
        <position position="96"/>
    </location>
</feature>
<keyword evidence="2" id="KW-1185">Reference proteome</keyword>
<dbReference type="EMBL" id="CABIJS010000310">
    <property type="protein sequence ID" value="VUZ48810.1"/>
    <property type="molecule type" value="Genomic_DNA"/>
</dbReference>
<accession>A0A564YNQ2</accession>
<gene>
    <name evidence="1" type="ORF">WMSIL1_LOCUS7991</name>
</gene>
<organism evidence="1 2">
    <name type="scientific">Hymenolepis diminuta</name>
    <name type="common">Rat tapeworm</name>
    <dbReference type="NCBI Taxonomy" id="6216"/>
    <lineage>
        <taxon>Eukaryota</taxon>
        <taxon>Metazoa</taxon>
        <taxon>Spiralia</taxon>
        <taxon>Lophotrochozoa</taxon>
        <taxon>Platyhelminthes</taxon>
        <taxon>Cestoda</taxon>
        <taxon>Eucestoda</taxon>
        <taxon>Cyclophyllidea</taxon>
        <taxon>Hymenolepididae</taxon>
        <taxon>Hymenolepis</taxon>
    </lineage>
</organism>
<name>A0A564YNQ2_HYMDI</name>
<reference evidence="1 2" key="1">
    <citation type="submission" date="2019-07" db="EMBL/GenBank/DDBJ databases">
        <authorList>
            <person name="Jastrzebski P J."/>
            <person name="Paukszto L."/>
            <person name="Jastrzebski P J."/>
        </authorList>
    </citation>
    <scope>NUCLEOTIDE SEQUENCE [LARGE SCALE GENOMIC DNA]</scope>
    <source>
        <strain evidence="1 2">WMS-il1</strain>
    </source>
</reference>
<protein>
    <submittedName>
        <fullName evidence="1">Uncharacterized protein</fullName>
    </submittedName>
</protein>